<evidence type="ECO:0000256" key="1">
    <source>
        <dbReference type="ARBA" id="ARBA00003563"/>
    </source>
</evidence>
<protein>
    <recommendedName>
        <fullName evidence="2">Translation repressor protein</fullName>
    </recommendedName>
</protein>
<sequence length="142" mass="16669">MDAMERSDVMDEFFEIEALDRDQFLKVRETLTRIGISTKRTDENGKQTLWQTCHVLHKRGRYYICHFKQMFLLDGRTKSTDFTDEDYDRTEYIVALLQDWGLVKALDEVIKPPTNVMVVKHSDKGNWNLRCKYTIGANNGKA</sequence>
<evidence type="ECO:0000256" key="4">
    <source>
        <dbReference type="ARBA" id="ARBA00022845"/>
    </source>
</evidence>
<gene>
    <name evidence="5" type="ORF">SmaMPs15_000128</name>
</gene>
<keyword evidence="6" id="KW-1185">Reference proteome</keyword>
<dbReference type="EMBL" id="OL702939">
    <property type="protein sequence ID" value="UMO77279.1"/>
    <property type="molecule type" value="Genomic_DNA"/>
</dbReference>
<dbReference type="InterPro" id="IPR036516">
    <property type="entry name" value="Transl_repress_RegA_sf"/>
</dbReference>
<proteinExistence type="predicted"/>
<comment type="function">
    <text evidence="1">Controls the translation of a number of proteins (such as regA itself, rIIB and at least 35 others) by binding to their mRNA.</text>
</comment>
<dbReference type="SUPFAM" id="SSF55064">
    <property type="entry name" value="Translational regulator protein regA"/>
    <property type="match status" value="1"/>
</dbReference>
<dbReference type="InterPro" id="IPR002702">
    <property type="entry name" value="Transl_repress_RegA"/>
</dbReference>
<evidence type="ECO:0000256" key="2">
    <source>
        <dbReference type="ARBA" id="ARBA00017936"/>
    </source>
</evidence>
<evidence type="ECO:0000313" key="6">
    <source>
        <dbReference type="Proteomes" id="UP000829466"/>
    </source>
</evidence>
<dbReference type="Proteomes" id="UP000829466">
    <property type="component" value="Segment"/>
</dbReference>
<reference evidence="5 6" key="1">
    <citation type="submission" date="2021-12" db="EMBL/GenBank/DDBJ databases">
        <title>Characterization of bacteriophage vB_SmaM_Ps15 infective to Stenotrophomonas maltophila clinical ocular isolates.</title>
        <authorList>
            <person name="Damnjanovic D."/>
            <person name="Vazquez-Campos X."/>
            <person name="Elliott L."/>
            <person name="Willcox M."/>
            <person name="Bridge W.J."/>
        </authorList>
    </citation>
    <scope>NUCLEOTIDE SEQUENCE [LARGE SCALE GENOMIC DNA]</scope>
</reference>
<dbReference type="Gene3D" id="3.30.70.650">
    <property type="entry name" value="Translation repressor RegA"/>
    <property type="match status" value="1"/>
</dbReference>
<keyword evidence="4" id="KW-0810">Translation regulation</keyword>
<organism evidence="5 6">
    <name type="scientific">Stenotrophomonas maltophilia phage vB_SmaM_Ps15</name>
    <dbReference type="NCBI Taxonomy" id="3071007"/>
    <lineage>
        <taxon>Viruses</taxon>
        <taxon>Duplodnaviria</taxon>
        <taxon>Heunggongvirae</taxon>
        <taxon>Uroviricota</taxon>
        <taxon>Caudoviricetes</taxon>
        <taxon>Menderavirus</taxon>
        <taxon>Menderavirus Ps15</taxon>
    </lineage>
</organism>
<evidence type="ECO:0000313" key="5">
    <source>
        <dbReference type="EMBL" id="UMO77279.1"/>
    </source>
</evidence>
<evidence type="ECO:0000256" key="3">
    <source>
        <dbReference type="ARBA" id="ARBA00022491"/>
    </source>
</evidence>
<name>A0AAE9FM89_9CAUD</name>
<accession>A0AAE9FM89</accession>
<dbReference type="Pfam" id="PF01818">
    <property type="entry name" value="Translat_reg"/>
    <property type="match status" value="1"/>
</dbReference>
<keyword evidence="3" id="KW-0678">Repressor</keyword>
<dbReference type="GO" id="GO:0003723">
    <property type="term" value="F:RNA binding"/>
    <property type="evidence" value="ECO:0007669"/>
    <property type="project" value="InterPro"/>
</dbReference>